<dbReference type="Pfam" id="PF07714">
    <property type="entry name" value="PK_Tyr_Ser-Thr"/>
    <property type="match status" value="1"/>
</dbReference>
<comment type="similarity">
    <text evidence="1">Belongs to the protein kinase superfamily. TKL Ser/Thr protein kinase family.</text>
</comment>
<dbReference type="AlphaFoldDB" id="A0A9N9J873"/>
<dbReference type="InterPro" id="IPR011009">
    <property type="entry name" value="Kinase-like_dom_sf"/>
</dbReference>
<dbReference type="GO" id="GO:0005524">
    <property type="term" value="F:ATP binding"/>
    <property type="evidence" value="ECO:0007669"/>
    <property type="project" value="UniProtKB-KW"/>
</dbReference>
<dbReference type="InterPro" id="IPR001245">
    <property type="entry name" value="Ser-Thr/Tyr_kinase_cat_dom"/>
</dbReference>
<accession>A0A9N9J873</accession>
<evidence type="ECO:0000256" key="3">
    <source>
        <dbReference type="ARBA" id="ARBA00022679"/>
    </source>
</evidence>
<dbReference type="PROSITE" id="PS50011">
    <property type="entry name" value="PROTEIN_KINASE_DOM"/>
    <property type="match status" value="1"/>
</dbReference>
<evidence type="ECO:0000256" key="1">
    <source>
        <dbReference type="ARBA" id="ARBA00005843"/>
    </source>
</evidence>
<evidence type="ECO:0000256" key="2">
    <source>
        <dbReference type="ARBA" id="ARBA00022527"/>
    </source>
</evidence>
<keyword evidence="6" id="KW-0067">ATP-binding</keyword>
<reference evidence="9" key="1">
    <citation type="submission" date="2021-06" db="EMBL/GenBank/DDBJ databases">
        <authorList>
            <person name="Kallberg Y."/>
            <person name="Tangrot J."/>
            <person name="Rosling A."/>
        </authorList>
    </citation>
    <scope>NUCLEOTIDE SEQUENCE</scope>
    <source>
        <strain evidence="9">MA453B</strain>
    </source>
</reference>
<feature type="domain" description="Protein kinase" evidence="8">
    <location>
        <begin position="22"/>
        <end position="285"/>
    </location>
</feature>
<evidence type="ECO:0000256" key="6">
    <source>
        <dbReference type="ARBA" id="ARBA00022840"/>
    </source>
</evidence>
<feature type="non-terminal residue" evidence="9">
    <location>
        <position position="1"/>
    </location>
</feature>
<dbReference type="Proteomes" id="UP000789405">
    <property type="component" value="Unassembled WGS sequence"/>
</dbReference>
<evidence type="ECO:0000259" key="8">
    <source>
        <dbReference type="PROSITE" id="PS50011"/>
    </source>
</evidence>
<keyword evidence="4" id="KW-0547">Nucleotide-binding</keyword>
<organism evidence="9 10">
    <name type="scientific">Dentiscutata erythropus</name>
    <dbReference type="NCBI Taxonomy" id="1348616"/>
    <lineage>
        <taxon>Eukaryota</taxon>
        <taxon>Fungi</taxon>
        <taxon>Fungi incertae sedis</taxon>
        <taxon>Mucoromycota</taxon>
        <taxon>Glomeromycotina</taxon>
        <taxon>Glomeromycetes</taxon>
        <taxon>Diversisporales</taxon>
        <taxon>Gigasporaceae</taxon>
        <taxon>Dentiscutata</taxon>
    </lineage>
</organism>
<gene>
    <name evidence="9" type="ORF">DERYTH_LOCUS18550</name>
</gene>
<dbReference type="Gene3D" id="1.10.510.10">
    <property type="entry name" value="Transferase(Phosphotransferase) domain 1"/>
    <property type="match status" value="1"/>
</dbReference>
<dbReference type="PANTHER" id="PTHR46485">
    <property type="entry name" value="LIM DOMAIN KINASE 1"/>
    <property type="match status" value="1"/>
</dbReference>
<keyword evidence="10" id="KW-1185">Reference proteome</keyword>
<dbReference type="PANTHER" id="PTHR46485:SF5">
    <property type="entry name" value="CENTER DIVIDER, ISOFORM A"/>
    <property type="match status" value="1"/>
</dbReference>
<dbReference type="InterPro" id="IPR000719">
    <property type="entry name" value="Prot_kinase_dom"/>
</dbReference>
<name>A0A9N9J873_9GLOM</name>
<evidence type="ECO:0000313" key="9">
    <source>
        <dbReference type="EMBL" id="CAG8769543.1"/>
    </source>
</evidence>
<keyword evidence="5" id="KW-0418">Kinase</keyword>
<dbReference type="CDD" id="cd00180">
    <property type="entry name" value="PKc"/>
    <property type="match status" value="1"/>
</dbReference>
<evidence type="ECO:0000256" key="5">
    <source>
        <dbReference type="ARBA" id="ARBA00022777"/>
    </source>
</evidence>
<dbReference type="OrthoDB" id="2366591at2759"/>
<keyword evidence="2" id="KW-0723">Serine/threonine-protein kinase</keyword>
<protein>
    <submittedName>
        <fullName evidence="9">24497_t:CDS:1</fullName>
    </submittedName>
</protein>
<comment type="caution">
    <text evidence="9">The sequence shown here is derived from an EMBL/GenBank/DDBJ whole genome shotgun (WGS) entry which is preliminary data.</text>
</comment>
<feature type="region of interest" description="Disordered" evidence="7">
    <location>
        <begin position="246"/>
        <end position="285"/>
    </location>
</feature>
<dbReference type="GO" id="GO:0004674">
    <property type="term" value="F:protein serine/threonine kinase activity"/>
    <property type="evidence" value="ECO:0007669"/>
    <property type="project" value="UniProtKB-KW"/>
</dbReference>
<sequence>MNQYLKKALDDGYINSIDYDSFSDIEEVKQEVKSEVFKAYWNHSGQVVALKTFDIFPVGNDCSSFEEFIRKFQSTQVIKDNNVAKFYGVSKGQIKHFMILEYAKDGNLRDYLRQNFKNLDWKKKISIGKQIANGLKAIHDQNIAHRDLNKPEHEIPVPDTPERYQLLYQQAWSFHPQERPSIEYINVELDEMPKNSKTSFFSKPQDLFGKKPKNFVSSSVNSSAQINSDNFSTQIHSDNANIIHHRAGSESTNPSVSKIIPEINDRNSGPPLPKKPSYIDTNQET</sequence>
<evidence type="ECO:0000256" key="4">
    <source>
        <dbReference type="ARBA" id="ARBA00022741"/>
    </source>
</evidence>
<evidence type="ECO:0000256" key="7">
    <source>
        <dbReference type="SAM" id="MobiDB-lite"/>
    </source>
</evidence>
<dbReference type="InterPro" id="IPR050940">
    <property type="entry name" value="Actin_reg-Ser/Thr_kinase"/>
</dbReference>
<keyword evidence="3" id="KW-0808">Transferase</keyword>
<evidence type="ECO:0000313" key="10">
    <source>
        <dbReference type="Proteomes" id="UP000789405"/>
    </source>
</evidence>
<proteinExistence type="inferred from homology"/>
<dbReference type="SUPFAM" id="SSF56112">
    <property type="entry name" value="Protein kinase-like (PK-like)"/>
    <property type="match status" value="1"/>
</dbReference>
<dbReference type="EMBL" id="CAJVPY010018969">
    <property type="protein sequence ID" value="CAG8769543.1"/>
    <property type="molecule type" value="Genomic_DNA"/>
</dbReference>